<sequence>MPEILENETALLERMAKGDKDAFQVIYYHYAPRIYGKLLKLLHSEDLATELLQEVFITVWQKHALVDPERSFRSYLFKIADNLAIDLFRKANRSTQLINRLLEASIDHYTHTEERLEQKENAFLLQTAIDALPPQRKLVFTLCKLEGKSHEEVSRLLGISPSTVNNHVVKATQFLREYLTSRPDITGMLLLYFLFK</sequence>
<feature type="domain" description="RNA polymerase sigma factor 70 region 4 type 2" evidence="7">
    <location>
        <begin position="124"/>
        <end position="171"/>
    </location>
</feature>
<evidence type="ECO:0000256" key="1">
    <source>
        <dbReference type="ARBA" id="ARBA00010641"/>
    </source>
</evidence>
<keyword evidence="5" id="KW-0804">Transcription</keyword>
<dbReference type="InterPro" id="IPR007627">
    <property type="entry name" value="RNA_pol_sigma70_r2"/>
</dbReference>
<dbReference type="InterPro" id="IPR014284">
    <property type="entry name" value="RNA_pol_sigma-70_dom"/>
</dbReference>
<comment type="similarity">
    <text evidence="1">Belongs to the sigma-70 factor family. ECF subfamily.</text>
</comment>
<dbReference type="GO" id="GO:0016987">
    <property type="term" value="F:sigma factor activity"/>
    <property type="evidence" value="ECO:0007669"/>
    <property type="project" value="UniProtKB-KW"/>
</dbReference>
<dbReference type="Gene3D" id="1.10.10.10">
    <property type="entry name" value="Winged helix-like DNA-binding domain superfamily/Winged helix DNA-binding domain"/>
    <property type="match status" value="1"/>
</dbReference>
<dbReference type="SUPFAM" id="SSF88659">
    <property type="entry name" value="Sigma3 and sigma4 domains of RNA polymerase sigma factors"/>
    <property type="match status" value="1"/>
</dbReference>
<feature type="domain" description="RNA polymerase sigma-70 region 2" evidence="6">
    <location>
        <begin position="27"/>
        <end position="93"/>
    </location>
</feature>
<dbReference type="InterPro" id="IPR013324">
    <property type="entry name" value="RNA_pol_sigma_r3/r4-like"/>
</dbReference>
<dbReference type="Gene3D" id="1.10.1740.10">
    <property type="match status" value="1"/>
</dbReference>
<dbReference type="GO" id="GO:0006352">
    <property type="term" value="P:DNA-templated transcription initiation"/>
    <property type="evidence" value="ECO:0007669"/>
    <property type="project" value="InterPro"/>
</dbReference>
<dbReference type="InterPro" id="IPR013325">
    <property type="entry name" value="RNA_pol_sigma_r2"/>
</dbReference>
<dbReference type="RefSeq" id="WP_089830236.1">
    <property type="nucleotide sequence ID" value="NZ_FNBN01000002.1"/>
</dbReference>
<evidence type="ECO:0000313" key="8">
    <source>
        <dbReference type="EMBL" id="SDF50874.1"/>
    </source>
</evidence>
<dbReference type="Pfam" id="PF04542">
    <property type="entry name" value="Sigma70_r2"/>
    <property type="match status" value="1"/>
</dbReference>
<evidence type="ECO:0000259" key="7">
    <source>
        <dbReference type="Pfam" id="PF08281"/>
    </source>
</evidence>
<keyword evidence="3" id="KW-0731">Sigma factor</keyword>
<dbReference type="GO" id="GO:0003677">
    <property type="term" value="F:DNA binding"/>
    <property type="evidence" value="ECO:0007669"/>
    <property type="project" value="UniProtKB-KW"/>
</dbReference>
<keyword evidence="4" id="KW-0238">DNA-binding</keyword>
<dbReference type="OrthoDB" id="655312at2"/>
<dbReference type="AlphaFoldDB" id="A0A1G7LNC6"/>
<protein>
    <submittedName>
        <fullName evidence="8">RNA polymerase sigma-70 factor, ECF subfamily</fullName>
    </submittedName>
</protein>
<organism evidence="8 9">
    <name type="scientific">Chitinophaga filiformis</name>
    <name type="common">Myxococcus filiformis</name>
    <name type="synonym">Flexibacter filiformis</name>
    <dbReference type="NCBI Taxonomy" id="104663"/>
    <lineage>
        <taxon>Bacteria</taxon>
        <taxon>Pseudomonadati</taxon>
        <taxon>Bacteroidota</taxon>
        <taxon>Chitinophagia</taxon>
        <taxon>Chitinophagales</taxon>
        <taxon>Chitinophagaceae</taxon>
        <taxon>Chitinophaga</taxon>
    </lineage>
</organism>
<accession>A0A1G7LNC6</accession>
<proteinExistence type="inferred from homology"/>
<dbReference type="SUPFAM" id="SSF88946">
    <property type="entry name" value="Sigma2 domain of RNA polymerase sigma factors"/>
    <property type="match status" value="1"/>
</dbReference>
<evidence type="ECO:0000256" key="2">
    <source>
        <dbReference type="ARBA" id="ARBA00023015"/>
    </source>
</evidence>
<keyword evidence="2" id="KW-0805">Transcription regulation</keyword>
<dbReference type="InterPro" id="IPR013249">
    <property type="entry name" value="RNA_pol_sigma70_r4_t2"/>
</dbReference>
<dbReference type="Pfam" id="PF08281">
    <property type="entry name" value="Sigma70_r4_2"/>
    <property type="match status" value="1"/>
</dbReference>
<dbReference type="InterPro" id="IPR036388">
    <property type="entry name" value="WH-like_DNA-bd_sf"/>
</dbReference>
<dbReference type="InterPro" id="IPR039425">
    <property type="entry name" value="RNA_pol_sigma-70-like"/>
</dbReference>
<evidence type="ECO:0000256" key="4">
    <source>
        <dbReference type="ARBA" id="ARBA00023125"/>
    </source>
</evidence>
<dbReference type="CDD" id="cd06171">
    <property type="entry name" value="Sigma70_r4"/>
    <property type="match status" value="1"/>
</dbReference>
<reference evidence="8 9" key="1">
    <citation type="submission" date="2016-10" db="EMBL/GenBank/DDBJ databases">
        <authorList>
            <person name="de Groot N.N."/>
        </authorList>
    </citation>
    <scope>NUCLEOTIDE SEQUENCE [LARGE SCALE GENOMIC DNA]</scope>
    <source>
        <strain evidence="8 9">DSM 527</strain>
    </source>
</reference>
<dbReference type="PANTHER" id="PTHR43133:SF8">
    <property type="entry name" value="RNA POLYMERASE SIGMA FACTOR HI_1459-RELATED"/>
    <property type="match status" value="1"/>
</dbReference>
<evidence type="ECO:0000256" key="5">
    <source>
        <dbReference type="ARBA" id="ARBA00023163"/>
    </source>
</evidence>
<evidence type="ECO:0000313" key="9">
    <source>
        <dbReference type="Proteomes" id="UP000199045"/>
    </source>
</evidence>
<dbReference type="NCBIfam" id="TIGR02937">
    <property type="entry name" value="sigma70-ECF"/>
    <property type="match status" value="1"/>
</dbReference>
<dbReference type="EMBL" id="FNBN01000002">
    <property type="protein sequence ID" value="SDF50874.1"/>
    <property type="molecule type" value="Genomic_DNA"/>
</dbReference>
<dbReference type="PANTHER" id="PTHR43133">
    <property type="entry name" value="RNA POLYMERASE ECF-TYPE SIGMA FACTO"/>
    <property type="match status" value="1"/>
</dbReference>
<dbReference type="Proteomes" id="UP000199045">
    <property type="component" value="Unassembled WGS sequence"/>
</dbReference>
<evidence type="ECO:0000259" key="6">
    <source>
        <dbReference type="Pfam" id="PF04542"/>
    </source>
</evidence>
<dbReference type="STRING" id="104663.SAMN04488121_102128"/>
<evidence type="ECO:0000256" key="3">
    <source>
        <dbReference type="ARBA" id="ARBA00023082"/>
    </source>
</evidence>
<gene>
    <name evidence="8" type="ORF">SAMN04488121_102128</name>
</gene>
<name>A0A1G7LNC6_CHIFI</name>